<evidence type="ECO:0000256" key="2">
    <source>
        <dbReference type="ARBA" id="ARBA00009700"/>
    </source>
</evidence>
<dbReference type="PANTHER" id="PTHR21433">
    <property type="entry name" value="TRANSMEMBRANE PROTEIN INDUCED BY TUMOR NECROSIS FACTOR ALPHA"/>
    <property type="match status" value="1"/>
</dbReference>
<dbReference type="Ensembl" id="ENSTNIT00000001380.1">
    <property type="protein sequence ID" value="ENSTNIP00000000327.1"/>
    <property type="gene ID" value="ENSTNIG00000003853.1"/>
</dbReference>
<dbReference type="PANTHER" id="PTHR21433:SF7">
    <property type="entry name" value="TRANSMEMBRANE PROTEIN 120A"/>
    <property type="match status" value="1"/>
</dbReference>
<comment type="similarity">
    <text evidence="2">Belongs to the TMEM120 family.</text>
</comment>
<evidence type="ECO:0000256" key="5">
    <source>
        <dbReference type="ARBA" id="ARBA00023136"/>
    </source>
</evidence>
<feature type="transmembrane region" description="Helical" evidence="6">
    <location>
        <begin position="270"/>
        <end position="288"/>
    </location>
</feature>
<dbReference type="GO" id="GO:0045444">
    <property type="term" value="P:fat cell differentiation"/>
    <property type="evidence" value="ECO:0007669"/>
    <property type="project" value="TreeGrafter"/>
</dbReference>
<dbReference type="OMA" id="YTRVAMG"/>
<comment type="subcellular location">
    <subcellularLocation>
        <location evidence="1">Nucleus inner membrane</location>
        <topology evidence="1">Multi-pass membrane protein</topology>
    </subcellularLocation>
</comment>
<reference evidence="7" key="2">
    <citation type="submission" date="2025-08" db="UniProtKB">
        <authorList>
            <consortium name="Ensembl"/>
        </authorList>
    </citation>
    <scope>IDENTIFICATION</scope>
</reference>
<sequence>LNPDRISPGAPGVLLKEWNQLQGEYQQLQETHRLYLQKLEDICQLQDKCCSSISIQRRRLKEAPQLLDRCEAGSSGEDAKILDQITGTIKTQLSVLAEMESFLPKKNGYWYLRLILGNVDVTLLSKQSKLAYKEEYEKFKLCLTLLLLLLSLACRVFVTYRLLDALLSFLLVWSYCTLTLRESILVSNGSRIKGWWVVHHYISACLSGVMLTWPDGSRYEAFRNQFLAYSMYQSFVQCLQCYYQSGCLYRLRSLGERHNLDLTVEGFQSWMWKGLTFLLPFIFLGHFWQLFNSLSLFRMAQEPDCKEWQVLMCAFCFLALFMGNFFTTVAVVHQKLKNGTQRLKRL</sequence>
<feature type="transmembrane region" description="Helical" evidence="6">
    <location>
        <begin position="139"/>
        <end position="160"/>
    </location>
</feature>
<reference evidence="7" key="3">
    <citation type="submission" date="2025-09" db="UniProtKB">
        <authorList>
            <consortium name="Ensembl"/>
        </authorList>
    </citation>
    <scope>IDENTIFICATION</scope>
</reference>
<organism evidence="7 8">
    <name type="scientific">Tetraodon nigroviridis</name>
    <name type="common">Spotted green pufferfish</name>
    <name type="synonym">Chelonodon nigroviridis</name>
    <dbReference type="NCBI Taxonomy" id="99883"/>
    <lineage>
        <taxon>Eukaryota</taxon>
        <taxon>Metazoa</taxon>
        <taxon>Chordata</taxon>
        <taxon>Craniata</taxon>
        <taxon>Vertebrata</taxon>
        <taxon>Euteleostomi</taxon>
        <taxon>Actinopterygii</taxon>
        <taxon>Neopterygii</taxon>
        <taxon>Teleostei</taxon>
        <taxon>Neoteleostei</taxon>
        <taxon>Acanthomorphata</taxon>
        <taxon>Eupercaria</taxon>
        <taxon>Tetraodontiformes</taxon>
        <taxon>Tetradontoidea</taxon>
        <taxon>Tetraodontidae</taxon>
        <taxon>Tetraodon</taxon>
    </lineage>
</organism>
<dbReference type="InterPro" id="IPR012926">
    <property type="entry name" value="TMEM120A/B"/>
</dbReference>
<keyword evidence="8" id="KW-1185">Reference proteome</keyword>
<evidence type="ECO:0000313" key="7">
    <source>
        <dbReference type="Ensembl" id="ENSTNIP00000000327.1"/>
    </source>
</evidence>
<proteinExistence type="inferred from homology"/>
<dbReference type="GO" id="GO:0005637">
    <property type="term" value="C:nuclear inner membrane"/>
    <property type="evidence" value="ECO:0007669"/>
    <property type="project" value="UniProtKB-SubCell"/>
</dbReference>
<name>H3BWG5_TETNG</name>
<dbReference type="InParanoid" id="H3BWG5"/>
<keyword evidence="4 6" id="KW-1133">Transmembrane helix</keyword>
<reference evidence="8" key="1">
    <citation type="journal article" date="2004" name="Nature">
        <title>Genome duplication in the teleost fish Tetraodon nigroviridis reveals the early vertebrate proto-karyotype.</title>
        <authorList>
            <person name="Jaillon O."/>
            <person name="Aury J.-M."/>
            <person name="Brunet F."/>
            <person name="Petit J.-L."/>
            <person name="Stange-Thomann N."/>
            <person name="Mauceli E."/>
            <person name="Bouneau L."/>
            <person name="Fischer C."/>
            <person name="Ozouf-Costaz C."/>
            <person name="Bernot A."/>
            <person name="Nicaud S."/>
            <person name="Jaffe D."/>
            <person name="Fisher S."/>
            <person name="Lutfalla G."/>
            <person name="Dossat C."/>
            <person name="Segurens B."/>
            <person name="Dasilva C."/>
            <person name="Salanoubat M."/>
            <person name="Levy M."/>
            <person name="Boudet N."/>
            <person name="Castellano S."/>
            <person name="Anthouard V."/>
            <person name="Jubin C."/>
            <person name="Castelli V."/>
            <person name="Katinka M."/>
            <person name="Vacherie B."/>
            <person name="Biemont C."/>
            <person name="Skalli Z."/>
            <person name="Cattolico L."/>
            <person name="Poulain J."/>
            <person name="De Berardinis V."/>
            <person name="Cruaud C."/>
            <person name="Duprat S."/>
            <person name="Brottier P."/>
            <person name="Coutanceau J.-P."/>
            <person name="Gouzy J."/>
            <person name="Parra G."/>
            <person name="Lardier G."/>
            <person name="Chapple C."/>
            <person name="McKernan K.J."/>
            <person name="McEwan P."/>
            <person name="Bosak S."/>
            <person name="Kellis M."/>
            <person name="Volff J.-N."/>
            <person name="Guigo R."/>
            <person name="Zody M.C."/>
            <person name="Mesirov J."/>
            <person name="Lindblad-Toh K."/>
            <person name="Birren B."/>
            <person name="Nusbaum C."/>
            <person name="Kahn D."/>
            <person name="Robinson-Rechavi M."/>
            <person name="Laudet V."/>
            <person name="Schachter V."/>
            <person name="Quetier F."/>
            <person name="Saurin W."/>
            <person name="Scarpelli C."/>
            <person name="Wincker P."/>
            <person name="Lander E.S."/>
            <person name="Weissenbach J."/>
            <person name="Roest Crollius H."/>
        </authorList>
    </citation>
    <scope>NUCLEOTIDE SEQUENCE [LARGE SCALE GENOMIC DNA]</scope>
</reference>
<accession>H3BWG5</accession>
<dbReference type="AlphaFoldDB" id="H3BWG5"/>
<evidence type="ECO:0000256" key="6">
    <source>
        <dbReference type="SAM" id="Phobius"/>
    </source>
</evidence>
<evidence type="ECO:0000313" key="8">
    <source>
        <dbReference type="Proteomes" id="UP000007303"/>
    </source>
</evidence>
<dbReference type="Pfam" id="PF07851">
    <property type="entry name" value="TMEM120A-B"/>
    <property type="match status" value="1"/>
</dbReference>
<dbReference type="Proteomes" id="UP000007303">
    <property type="component" value="Unassembled WGS sequence"/>
</dbReference>
<evidence type="ECO:0000256" key="4">
    <source>
        <dbReference type="ARBA" id="ARBA00022989"/>
    </source>
</evidence>
<feature type="transmembrane region" description="Helical" evidence="6">
    <location>
        <begin position="308"/>
        <end position="332"/>
    </location>
</feature>
<keyword evidence="5 6" id="KW-0472">Membrane</keyword>
<keyword evidence="3 6" id="KW-0812">Transmembrane</keyword>
<evidence type="ECO:0000256" key="1">
    <source>
        <dbReference type="ARBA" id="ARBA00004473"/>
    </source>
</evidence>
<dbReference type="GeneTree" id="ENSGT00390000007848"/>
<protein>
    <submittedName>
        <fullName evidence="7">Transmembrane protein 120Ab</fullName>
    </submittedName>
</protein>
<evidence type="ECO:0000256" key="3">
    <source>
        <dbReference type="ARBA" id="ARBA00022692"/>
    </source>
</evidence>